<dbReference type="EMBL" id="CP009896">
    <property type="protein sequence ID" value="AJR18105.1"/>
    <property type="molecule type" value="Genomic_DNA"/>
</dbReference>
<accession>A0A0C5XA28</accession>
<dbReference type="Proteomes" id="UP000030300">
    <property type="component" value="Chromosome"/>
</dbReference>
<dbReference type="RefSeq" id="WP_052138214.1">
    <property type="nucleotide sequence ID" value="NZ_BJMC01000029.1"/>
</dbReference>
<keyword evidence="2" id="KW-1185">Reference proteome</keyword>
<dbReference type="KEGG" id="psim:KR76_04005"/>
<evidence type="ECO:0000313" key="1">
    <source>
        <dbReference type="EMBL" id="AJR18105.1"/>
    </source>
</evidence>
<dbReference type="OrthoDB" id="5181100at2"/>
<protein>
    <submittedName>
        <fullName evidence="1">Phage tail fiber protein</fullName>
    </submittedName>
</protein>
<gene>
    <name evidence="1" type="ORF">KR76_04005</name>
</gene>
<proteinExistence type="predicted"/>
<organism evidence="1 2">
    <name type="scientific">Nocardioides simplex</name>
    <name type="common">Arthrobacter simplex</name>
    <dbReference type="NCBI Taxonomy" id="2045"/>
    <lineage>
        <taxon>Bacteria</taxon>
        <taxon>Bacillati</taxon>
        <taxon>Actinomycetota</taxon>
        <taxon>Actinomycetes</taxon>
        <taxon>Propionibacteriales</taxon>
        <taxon>Nocardioidaceae</taxon>
        <taxon>Pimelobacter</taxon>
    </lineage>
</organism>
<sequence>MTWRTARSLDVVLAEINAHAPNRSKLSDGSIGDPAHAARTSDHNPNKAGVVRARDFTHDPHGGLDCNVLAARLAEMLRAGIHPALGSGAYIIWNRTILSRDRIHEGWRPYDGTNPHTKHLHLSVATKASGYDSTVPWNLYVPPAPSVKRRPKPIRDAIKAAQAALVGAGPVRAERVKAAIRELRKVKKQ</sequence>
<evidence type="ECO:0000313" key="2">
    <source>
        <dbReference type="Proteomes" id="UP000030300"/>
    </source>
</evidence>
<dbReference type="STRING" id="2045.KR76_04005"/>
<dbReference type="AlphaFoldDB" id="A0A0C5XA28"/>
<dbReference type="HOGENOM" id="CLU_094980_0_0_11"/>
<reference evidence="1 2" key="1">
    <citation type="journal article" date="2015" name="Genome Announc.">
        <title>Complete Genome Sequence of Steroid-Transforming Nocardioides simplex VKM Ac-2033D.</title>
        <authorList>
            <person name="Shtratnikova V.Y."/>
            <person name="Schelkunov M.I."/>
            <person name="Pekov Y.A."/>
            <person name="Fokina V.V."/>
            <person name="Logacheva M.D."/>
            <person name="Sokolov S.L."/>
            <person name="Bragin E.Y."/>
            <person name="Ashapkin V.V."/>
            <person name="Donova M.V."/>
        </authorList>
    </citation>
    <scope>NUCLEOTIDE SEQUENCE [LARGE SCALE GENOMIC DNA]</scope>
    <source>
        <strain evidence="1 2">VKM Ac-2033D</strain>
    </source>
</reference>
<dbReference type="GeneID" id="96608132"/>
<name>A0A0C5XA28_NOCSI</name>